<protein>
    <submittedName>
        <fullName evidence="1">Uncharacterized protein</fullName>
    </submittedName>
</protein>
<dbReference type="Proteomes" id="UP000183002">
    <property type="component" value="Unassembled WGS sequence"/>
</dbReference>
<evidence type="ECO:0000313" key="1">
    <source>
        <dbReference type="EMBL" id="SEN84478.1"/>
    </source>
</evidence>
<evidence type="ECO:0000313" key="2">
    <source>
        <dbReference type="Proteomes" id="UP000183002"/>
    </source>
</evidence>
<organism evidence="1 2">
    <name type="scientific">Pseudorhodobacter antarcticus</name>
    <dbReference type="NCBI Taxonomy" id="1077947"/>
    <lineage>
        <taxon>Bacteria</taxon>
        <taxon>Pseudomonadati</taxon>
        <taxon>Pseudomonadota</taxon>
        <taxon>Alphaproteobacteria</taxon>
        <taxon>Rhodobacterales</taxon>
        <taxon>Paracoccaceae</taxon>
        <taxon>Pseudorhodobacter</taxon>
    </lineage>
</organism>
<dbReference type="InterPro" id="IPR045516">
    <property type="entry name" value="DUF6477"/>
</dbReference>
<name>A0A1H8JW84_9RHOB</name>
<gene>
    <name evidence="1" type="ORF">SAMN05216227_102730</name>
</gene>
<dbReference type="STRING" id="1077947.SAMN05216227_102730"/>
<dbReference type="EMBL" id="FOCO01000027">
    <property type="protein sequence ID" value="SEN84478.1"/>
    <property type="molecule type" value="Genomic_DNA"/>
</dbReference>
<reference evidence="1 2" key="1">
    <citation type="submission" date="2016-10" db="EMBL/GenBank/DDBJ databases">
        <authorList>
            <person name="de Groot N.N."/>
        </authorList>
    </citation>
    <scope>NUCLEOTIDE SEQUENCE [LARGE SCALE GENOMIC DNA]</scope>
    <source>
        <strain evidence="1 2">CGMCC 1.10836</strain>
    </source>
</reference>
<dbReference type="Pfam" id="PF20083">
    <property type="entry name" value="DUF6477"/>
    <property type="match status" value="1"/>
</dbReference>
<dbReference type="RefSeq" id="WP_050519229.1">
    <property type="nucleotide sequence ID" value="NZ_FOCO01000027.1"/>
</dbReference>
<sequence>MSDLSTILANLRRPRLLVRAARHGMGDYRRDRDLRRLINAATPPSPESALKRLFDAEEQTEETRRNGDAGYSIARHIELLIAIMSEARLLRPAA</sequence>
<accession>A0A1H8JW84</accession>
<proteinExistence type="predicted"/>
<keyword evidence="2" id="KW-1185">Reference proteome</keyword>
<dbReference type="OrthoDB" id="7875218at2"/>
<dbReference type="AlphaFoldDB" id="A0A1H8JW84"/>